<comment type="caution">
    <text evidence="2">The sequence shown here is derived from an EMBL/GenBank/DDBJ whole genome shotgun (WGS) entry which is preliminary data.</text>
</comment>
<keyword evidence="3" id="KW-1185">Reference proteome</keyword>
<evidence type="ECO:0000313" key="2">
    <source>
        <dbReference type="EMBL" id="KAJ8418569.1"/>
    </source>
</evidence>
<gene>
    <name evidence="2" type="ORF">AAFF_G00000680</name>
</gene>
<feature type="region of interest" description="Disordered" evidence="1">
    <location>
        <begin position="1"/>
        <end position="23"/>
    </location>
</feature>
<protein>
    <submittedName>
        <fullName evidence="2">Uncharacterized protein</fullName>
    </submittedName>
</protein>
<evidence type="ECO:0000313" key="3">
    <source>
        <dbReference type="Proteomes" id="UP001221898"/>
    </source>
</evidence>
<proteinExistence type="predicted"/>
<sequence>MVSGRGTPPLRTTSELHQGTPVPGTRWLWLEAQRQRDTTGMRPLTCPAAFEKRPLFPPEKPRECTELGNLAGRIMPSEAKAALAGEREESLSHGISLRDFR</sequence>
<accession>A0AAD7TCT8</accession>
<name>A0AAD7TCT8_9TELE</name>
<dbReference type="AlphaFoldDB" id="A0AAD7TCT8"/>
<reference evidence="2" key="1">
    <citation type="journal article" date="2023" name="Science">
        <title>Genome structures resolve the early diversification of teleost fishes.</title>
        <authorList>
            <person name="Parey E."/>
            <person name="Louis A."/>
            <person name="Montfort J."/>
            <person name="Bouchez O."/>
            <person name="Roques C."/>
            <person name="Iampietro C."/>
            <person name="Lluch J."/>
            <person name="Castinel A."/>
            <person name="Donnadieu C."/>
            <person name="Desvignes T."/>
            <person name="Floi Bucao C."/>
            <person name="Jouanno E."/>
            <person name="Wen M."/>
            <person name="Mejri S."/>
            <person name="Dirks R."/>
            <person name="Jansen H."/>
            <person name="Henkel C."/>
            <person name="Chen W.J."/>
            <person name="Zahm M."/>
            <person name="Cabau C."/>
            <person name="Klopp C."/>
            <person name="Thompson A.W."/>
            <person name="Robinson-Rechavi M."/>
            <person name="Braasch I."/>
            <person name="Lecointre G."/>
            <person name="Bobe J."/>
            <person name="Postlethwait J.H."/>
            <person name="Berthelot C."/>
            <person name="Roest Crollius H."/>
            <person name="Guiguen Y."/>
        </authorList>
    </citation>
    <scope>NUCLEOTIDE SEQUENCE</scope>
    <source>
        <strain evidence="2">NC1722</strain>
    </source>
</reference>
<dbReference type="Proteomes" id="UP001221898">
    <property type="component" value="Unassembled WGS sequence"/>
</dbReference>
<dbReference type="EMBL" id="JAINUG010000001">
    <property type="protein sequence ID" value="KAJ8418569.1"/>
    <property type="molecule type" value="Genomic_DNA"/>
</dbReference>
<organism evidence="2 3">
    <name type="scientific">Aldrovandia affinis</name>
    <dbReference type="NCBI Taxonomy" id="143900"/>
    <lineage>
        <taxon>Eukaryota</taxon>
        <taxon>Metazoa</taxon>
        <taxon>Chordata</taxon>
        <taxon>Craniata</taxon>
        <taxon>Vertebrata</taxon>
        <taxon>Euteleostomi</taxon>
        <taxon>Actinopterygii</taxon>
        <taxon>Neopterygii</taxon>
        <taxon>Teleostei</taxon>
        <taxon>Notacanthiformes</taxon>
        <taxon>Halosauridae</taxon>
        <taxon>Aldrovandia</taxon>
    </lineage>
</organism>
<evidence type="ECO:0000256" key="1">
    <source>
        <dbReference type="SAM" id="MobiDB-lite"/>
    </source>
</evidence>